<feature type="region of interest" description="Disordered" evidence="1">
    <location>
        <begin position="195"/>
        <end position="214"/>
    </location>
</feature>
<proteinExistence type="predicted"/>
<reference evidence="3" key="4">
    <citation type="journal article" date="2015" name="PLoS ONE">
        <title>Comprehensive Evaluation of Toxoplasma gondii VEG and Neospora caninum LIV Genomes with Tachyzoite Stage Transcriptome and Proteome Defines Novel Transcript Features.</title>
        <authorList>
            <person name="Ramaprasad A."/>
            <person name="Mourier T."/>
            <person name="Naeem R."/>
            <person name="Malas T.B."/>
            <person name="Moussa E."/>
            <person name="Panigrahi A."/>
            <person name="Vermont S.J."/>
            <person name="Otto T.D."/>
            <person name="Wastling J."/>
            <person name="Pain A."/>
        </authorList>
    </citation>
    <scope>NUCLEOTIDE SEQUENCE</scope>
    <source>
        <strain evidence="3">Liverpool</strain>
    </source>
</reference>
<reference evidence="4" key="3">
    <citation type="journal article" date="2012" name="PLoS Pathog.">
        <title>Comparative genomics of the apicomplexan parasites Toxoplasma gondii and Neospora caninum: Coccidia differing in host range and transmission strategy.</title>
        <authorList>
            <person name="Reid A.J."/>
            <person name="Vermont S.J."/>
            <person name="Cotton J.A."/>
            <person name="Harris D."/>
            <person name="Hill-Cawthorne G.A."/>
            <person name="Konen-Waisman S."/>
            <person name="Latham S.M."/>
            <person name="Mourier T."/>
            <person name="Norton R."/>
            <person name="Quail M.A."/>
            <person name="Sanders M."/>
            <person name="Shanmugam D."/>
            <person name="Sohal A."/>
            <person name="Wasmuth J.D."/>
            <person name="Brunk B."/>
            <person name="Grigg M.E."/>
            <person name="Howard J.C."/>
            <person name="Parkinson J."/>
            <person name="Roos D.S."/>
            <person name="Trees A.J."/>
            <person name="Berriman M."/>
            <person name="Pain A."/>
            <person name="Wastling J.M."/>
        </authorList>
    </citation>
    <scope>NUCLEOTIDE SEQUENCE [LARGE SCALE GENOMIC DNA]</scope>
    <source>
        <strain evidence="4">Liverpool</strain>
    </source>
</reference>
<dbReference type="eggNOG" id="ENOG502QYYA">
    <property type="taxonomic scope" value="Eukaryota"/>
</dbReference>
<feature type="region of interest" description="Disordered" evidence="1">
    <location>
        <begin position="532"/>
        <end position="671"/>
    </location>
</feature>
<keyword evidence="4" id="KW-1185">Reference proteome</keyword>
<organism evidence="2 4">
    <name type="scientific">Neospora caninum (strain Liverpool)</name>
    <dbReference type="NCBI Taxonomy" id="572307"/>
    <lineage>
        <taxon>Eukaryota</taxon>
        <taxon>Sar</taxon>
        <taxon>Alveolata</taxon>
        <taxon>Apicomplexa</taxon>
        <taxon>Conoidasida</taxon>
        <taxon>Coccidia</taxon>
        <taxon>Eucoccidiorida</taxon>
        <taxon>Eimeriorina</taxon>
        <taxon>Sarcocystidae</taxon>
        <taxon>Neospora</taxon>
    </lineage>
</organism>
<evidence type="ECO:0000313" key="3">
    <source>
        <dbReference type="EMBL" id="CEL64297.1"/>
    </source>
</evidence>
<dbReference type="OrthoDB" id="10448949at2759"/>
<feature type="compositionally biased region" description="Low complexity" evidence="1">
    <location>
        <begin position="195"/>
        <end position="209"/>
    </location>
</feature>
<gene>
    <name evidence="3" type="ORF">BN1204_002000</name>
    <name evidence="2" type="ORF">NCLIV_002000</name>
</gene>
<feature type="compositionally biased region" description="Polar residues" evidence="1">
    <location>
        <begin position="648"/>
        <end position="660"/>
    </location>
</feature>
<dbReference type="RefSeq" id="XP_003879747.1">
    <property type="nucleotide sequence ID" value="XM_003879698.1"/>
</dbReference>
<evidence type="ECO:0000313" key="2">
    <source>
        <dbReference type="EMBL" id="CBZ49712.1"/>
    </source>
</evidence>
<reference evidence="2" key="1">
    <citation type="submission" date="2011-02" db="EMBL/GenBank/DDBJ databases">
        <authorList>
            <person name="Aslett M."/>
        </authorList>
    </citation>
    <scope>NUCLEOTIDE SEQUENCE</scope>
    <source>
        <strain evidence="2">Liverpool</strain>
    </source>
</reference>
<feature type="compositionally biased region" description="Low complexity" evidence="1">
    <location>
        <begin position="613"/>
        <end position="637"/>
    </location>
</feature>
<dbReference type="EMBL" id="FR823380">
    <property type="protein sequence ID" value="CBZ49712.1"/>
    <property type="molecule type" value="Genomic_DNA"/>
</dbReference>
<dbReference type="EMBL" id="LN714474">
    <property type="protein sequence ID" value="CEL64297.1"/>
    <property type="molecule type" value="Genomic_DNA"/>
</dbReference>
<dbReference type="VEuPathDB" id="ToxoDB:NCLIV_002000"/>
<dbReference type="OMA" id="DVFTQEH"/>
<dbReference type="Proteomes" id="UP000007494">
    <property type="component" value="Chromosome Ia"/>
</dbReference>
<dbReference type="InParanoid" id="F0V7M1"/>
<accession>F0V7M1</accession>
<evidence type="ECO:0000313" key="4">
    <source>
        <dbReference type="Proteomes" id="UP000007494"/>
    </source>
</evidence>
<dbReference type="GeneID" id="13440603"/>
<reference evidence="2" key="2">
    <citation type="submission" date="2011-03" db="EMBL/GenBank/DDBJ databases">
        <title>Comparative genomics and transcriptomics of Neospora caninum and Toxoplasma gondii.</title>
        <authorList>
            <person name="Reid A.J."/>
            <person name="Sohal A."/>
            <person name="Harris D."/>
            <person name="Quail M."/>
            <person name="Sanders M."/>
            <person name="Berriman M."/>
            <person name="Wastling J.M."/>
            <person name="Pain A."/>
        </authorList>
    </citation>
    <scope>NUCLEOTIDE SEQUENCE</scope>
    <source>
        <strain evidence="2">Liverpool</strain>
    </source>
</reference>
<feature type="compositionally biased region" description="Basic and acidic residues" evidence="1">
    <location>
        <begin position="282"/>
        <end position="300"/>
    </location>
</feature>
<evidence type="ECO:0000256" key="1">
    <source>
        <dbReference type="SAM" id="MobiDB-lite"/>
    </source>
</evidence>
<protein>
    <submittedName>
        <fullName evidence="2">Uncharacterized protein</fullName>
    </submittedName>
</protein>
<feature type="region of interest" description="Disordered" evidence="1">
    <location>
        <begin position="224"/>
        <end position="503"/>
    </location>
</feature>
<feature type="compositionally biased region" description="Basic and acidic residues" evidence="1">
    <location>
        <begin position="349"/>
        <end position="370"/>
    </location>
</feature>
<sequence>MSCSPARFQWSLLTCTHHPAPVFVFAAFALPFPSLPSWPSHHFPLVPFSPFFCCSHRFLIDGRDVFTQEHHVVTFFHTKLWRREAVVERQEGTHMQLPSYSPSSFLAPDDVTRRLHASRVPLPSEVSPSEALPRAFSLWSVDSLHSPSSLSSSELPNTPLAVAALFHVAPSSNSSPPSVQASALPAPNPSLLASAAPSALSAESSSSSAGTLKTVDLERGAKPCAEATKGEETDRHCETQGGEDTRPNRKTGRTEEERRSTESEARNGTDEAATAAKNTVESLHRKADLHGRGSPERDAPQQRVTAEWLDRTRDPAGGGEDGYENEEEARPGKEGKALPVLATENPMEPLRKGGKDREPPGFGDRENENQRKRRNQRPHVGREENPQLPVALEDETQEHFTAQGGQGREKDEDAAALDANIHGREKTDAHGERLDNRGTREDRSSDDAERQTRTHGEELAGGSARSHAAAKTGKPPALESPRLPRLSSSHKSPLRPASSSSVVASSFVFARPSRLSPRFSSPSVFSRSYLPFVEGEAGAQTPSGERERNADGTEPPFLESSKEETRHTAALFSPSKEGPRKEKTSTVTRGLLDWRARFGDNASGHYNETEDAGSGSTSSSSGLPSLSPFLSSSSSTPETQTREEKQVPRSTDFPSSSHSQPDLKKRPEVQEQNVNLLMASYNACRTFTCGDGR</sequence>
<dbReference type="AlphaFoldDB" id="F0V7M1"/>
<feature type="compositionally biased region" description="Basic and acidic residues" evidence="1">
    <location>
        <begin position="228"/>
        <end position="269"/>
    </location>
</feature>
<name>F0V7M1_NEOCL</name>
<feature type="compositionally biased region" description="Low complexity" evidence="1">
    <location>
        <begin position="475"/>
        <end position="503"/>
    </location>
</feature>
<feature type="compositionally biased region" description="Basic and acidic residues" evidence="1">
    <location>
        <begin position="421"/>
        <end position="458"/>
    </location>
</feature>